<dbReference type="SMART" id="SM00028">
    <property type="entry name" value="TPR"/>
    <property type="match status" value="6"/>
</dbReference>
<dbReference type="EMBL" id="JAMFLZ010000001">
    <property type="protein sequence ID" value="MCL6293930.1"/>
    <property type="molecule type" value="Genomic_DNA"/>
</dbReference>
<proteinExistence type="predicted"/>
<keyword evidence="5" id="KW-1185">Reference proteome</keyword>
<keyword evidence="2 3" id="KW-0802">TPR repeat</keyword>
<dbReference type="PANTHER" id="PTHR44943:SF8">
    <property type="entry name" value="TPR REPEAT-CONTAINING PROTEIN MJ0263"/>
    <property type="match status" value="1"/>
</dbReference>
<dbReference type="PANTHER" id="PTHR44943">
    <property type="entry name" value="CELLULOSE SYNTHASE OPERON PROTEIN C"/>
    <property type="match status" value="1"/>
</dbReference>
<reference evidence="4" key="1">
    <citation type="submission" date="2022-05" db="EMBL/GenBank/DDBJ databases">
        <authorList>
            <person name="Park J.-S."/>
        </authorList>
    </citation>
    <scope>NUCLEOTIDE SEQUENCE</scope>
    <source>
        <strain evidence="4">2012CJ34-3</strain>
    </source>
</reference>
<sequence length="381" mass="44694">MNRIILIFLICTAFKTEAQTSVLNIADSLFAHGNYSKAILQYKTYNNQPEVYHKIAKAYIAIGNYDEALINYEKGVETNPENTLLKYDFGKFLYRSKKFKKASEVFNKLVYIDYKNPNFHYELGLTLEQLKDSTAQNRFHSAFELDTTHQKAIFKIAKYYLKKGHNKTADKYIDIGLNSYKNNKELISLKAQNYYVRHQYEKAVVWFEKLLELGESSAFIYEKLSLSYAQLFEFEKAIEQRKLALKFNPLDATSIYVIGTYYEKIDDFKKAEEYIWKALALLDTPLDAEYMKLATVLNRQKKYREGIDALKKAIKENPSNEFSSFHLAITLDAYYADFDSRIKALEDFKRKFPNGKLISFVNDRISKLKEEKFLNEEKKED</sequence>
<evidence type="ECO:0000313" key="5">
    <source>
        <dbReference type="Proteomes" id="UP001165381"/>
    </source>
</evidence>
<dbReference type="Pfam" id="PF13181">
    <property type="entry name" value="TPR_8"/>
    <property type="match status" value="1"/>
</dbReference>
<keyword evidence="1" id="KW-0677">Repeat</keyword>
<dbReference type="PROSITE" id="PS50293">
    <property type="entry name" value="TPR_REGION"/>
    <property type="match status" value="1"/>
</dbReference>
<dbReference type="SUPFAM" id="SSF48452">
    <property type="entry name" value="TPR-like"/>
    <property type="match status" value="2"/>
</dbReference>
<evidence type="ECO:0000256" key="2">
    <source>
        <dbReference type="ARBA" id="ARBA00022803"/>
    </source>
</evidence>
<organism evidence="4 5">
    <name type="scientific">Jejuia spongiicola</name>
    <dbReference type="NCBI Taxonomy" id="2942207"/>
    <lineage>
        <taxon>Bacteria</taxon>
        <taxon>Pseudomonadati</taxon>
        <taxon>Bacteroidota</taxon>
        <taxon>Flavobacteriia</taxon>
        <taxon>Flavobacteriales</taxon>
        <taxon>Flavobacteriaceae</taxon>
        <taxon>Jejuia</taxon>
    </lineage>
</organism>
<evidence type="ECO:0000256" key="3">
    <source>
        <dbReference type="PROSITE-ProRule" id="PRU00339"/>
    </source>
</evidence>
<dbReference type="RefSeq" id="WP_249971952.1">
    <property type="nucleotide sequence ID" value="NZ_JAMFLZ010000001.1"/>
</dbReference>
<comment type="caution">
    <text evidence="4">The sequence shown here is derived from an EMBL/GenBank/DDBJ whole genome shotgun (WGS) entry which is preliminary data.</text>
</comment>
<feature type="repeat" description="TPR" evidence="3">
    <location>
        <begin position="49"/>
        <end position="82"/>
    </location>
</feature>
<dbReference type="InterPro" id="IPR011990">
    <property type="entry name" value="TPR-like_helical_dom_sf"/>
</dbReference>
<dbReference type="Gene3D" id="1.25.40.10">
    <property type="entry name" value="Tetratricopeptide repeat domain"/>
    <property type="match status" value="3"/>
</dbReference>
<feature type="repeat" description="TPR" evidence="3">
    <location>
        <begin position="218"/>
        <end position="251"/>
    </location>
</feature>
<protein>
    <submittedName>
        <fullName evidence="4">Tetratricopeptide repeat protein</fullName>
    </submittedName>
</protein>
<gene>
    <name evidence="4" type="ORF">M3P09_02925</name>
</gene>
<dbReference type="InterPro" id="IPR051685">
    <property type="entry name" value="Ycf3/AcsC/BcsC/TPR_MFPF"/>
</dbReference>
<dbReference type="Pfam" id="PF14559">
    <property type="entry name" value="TPR_19"/>
    <property type="match status" value="1"/>
</dbReference>
<evidence type="ECO:0000313" key="4">
    <source>
        <dbReference type="EMBL" id="MCL6293930.1"/>
    </source>
</evidence>
<dbReference type="PROSITE" id="PS50005">
    <property type="entry name" value="TPR"/>
    <property type="match status" value="3"/>
</dbReference>
<dbReference type="InterPro" id="IPR019734">
    <property type="entry name" value="TPR_rpt"/>
</dbReference>
<evidence type="ECO:0000256" key="1">
    <source>
        <dbReference type="ARBA" id="ARBA00022737"/>
    </source>
</evidence>
<feature type="repeat" description="TPR" evidence="3">
    <location>
        <begin position="287"/>
        <end position="320"/>
    </location>
</feature>
<name>A0ABT0QAD7_9FLAO</name>
<dbReference type="Proteomes" id="UP001165381">
    <property type="component" value="Unassembled WGS sequence"/>
</dbReference>
<accession>A0ABT0QAD7</accession>